<evidence type="ECO:0000256" key="1">
    <source>
        <dbReference type="ARBA" id="ARBA00004202"/>
    </source>
</evidence>
<dbReference type="AlphaFoldDB" id="A0A9D2KNW3"/>
<sequence>MEDKLLKVENLQVGIKTYRGEVQAVRNVSFTVDRGEIFSIVGESGCGKSVTAQTLMKLNPSPPAMIKSGHIYFEGRDIVPLKEKEMRKLRGREISMIFQDPMTCLNPSKKVGKQIAEALTVHEKMGREQTKKKVIELLSLVGIPSPEERAEQYPHEYSGGMRQRAMIAMGLACRPKLLIADEPTTALDVTIQAQILELMKKTKEITGNAIILITHDLGVVANMADKVAVMYAGKIVEMTSCMEIFKNPLHPYTIQLLAAKPKFDQKKEERLVPIDGMPPSLLDPPAGCAFAERCKYCTERCRKEQPELKTMENGHQVSCFLV</sequence>
<evidence type="ECO:0000256" key="6">
    <source>
        <dbReference type="ARBA" id="ARBA00022840"/>
    </source>
</evidence>
<dbReference type="PROSITE" id="PS00211">
    <property type="entry name" value="ABC_TRANSPORTER_1"/>
    <property type="match status" value="1"/>
</dbReference>
<dbReference type="GO" id="GO:0005524">
    <property type="term" value="F:ATP binding"/>
    <property type="evidence" value="ECO:0007669"/>
    <property type="project" value="UniProtKB-KW"/>
</dbReference>
<reference evidence="9" key="1">
    <citation type="journal article" date="2021" name="PeerJ">
        <title>Extensive microbial diversity within the chicken gut microbiome revealed by metagenomics and culture.</title>
        <authorList>
            <person name="Gilroy R."/>
            <person name="Ravi A."/>
            <person name="Getino M."/>
            <person name="Pursley I."/>
            <person name="Horton D.L."/>
            <person name="Alikhan N.F."/>
            <person name="Baker D."/>
            <person name="Gharbi K."/>
            <person name="Hall N."/>
            <person name="Watson M."/>
            <person name="Adriaenssens E.M."/>
            <person name="Foster-Nyarko E."/>
            <person name="Jarju S."/>
            <person name="Secka A."/>
            <person name="Antonio M."/>
            <person name="Oren A."/>
            <person name="Chaudhuri R.R."/>
            <person name="La Ragione R."/>
            <person name="Hildebrand F."/>
            <person name="Pallen M.J."/>
        </authorList>
    </citation>
    <scope>NUCLEOTIDE SEQUENCE</scope>
    <source>
        <strain evidence="9">CHK178-16964</strain>
    </source>
</reference>
<dbReference type="PROSITE" id="PS50893">
    <property type="entry name" value="ABC_TRANSPORTER_2"/>
    <property type="match status" value="1"/>
</dbReference>
<organism evidence="9 10">
    <name type="scientific">Candidatus Lachnoclostridium stercoravium</name>
    <dbReference type="NCBI Taxonomy" id="2838633"/>
    <lineage>
        <taxon>Bacteria</taxon>
        <taxon>Bacillati</taxon>
        <taxon>Bacillota</taxon>
        <taxon>Clostridia</taxon>
        <taxon>Lachnospirales</taxon>
        <taxon>Lachnospiraceae</taxon>
    </lineage>
</organism>
<dbReference type="GO" id="GO:0005886">
    <property type="term" value="C:plasma membrane"/>
    <property type="evidence" value="ECO:0007669"/>
    <property type="project" value="UniProtKB-SubCell"/>
</dbReference>
<evidence type="ECO:0000256" key="4">
    <source>
        <dbReference type="ARBA" id="ARBA00022475"/>
    </source>
</evidence>
<keyword evidence="5" id="KW-0547">Nucleotide-binding</keyword>
<dbReference type="SUPFAM" id="SSF52540">
    <property type="entry name" value="P-loop containing nucleoside triphosphate hydrolases"/>
    <property type="match status" value="1"/>
</dbReference>
<dbReference type="InterPro" id="IPR003439">
    <property type="entry name" value="ABC_transporter-like_ATP-bd"/>
</dbReference>
<dbReference type="InterPro" id="IPR027417">
    <property type="entry name" value="P-loop_NTPase"/>
</dbReference>
<keyword evidence="3" id="KW-0813">Transport</keyword>
<dbReference type="FunFam" id="3.40.50.300:FF:000016">
    <property type="entry name" value="Oligopeptide ABC transporter ATP-binding component"/>
    <property type="match status" value="1"/>
</dbReference>
<keyword evidence="7" id="KW-0472">Membrane</keyword>
<dbReference type="GO" id="GO:0015833">
    <property type="term" value="P:peptide transport"/>
    <property type="evidence" value="ECO:0007669"/>
    <property type="project" value="InterPro"/>
</dbReference>
<evidence type="ECO:0000256" key="2">
    <source>
        <dbReference type="ARBA" id="ARBA00005417"/>
    </source>
</evidence>
<dbReference type="InterPro" id="IPR003593">
    <property type="entry name" value="AAA+_ATPase"/>
</dbReference>
<dbReference type="InterPro" id="IPR017871">
    <property type="entry name" value="ABC_transporter-like_CS"/>
</dbReference>
<dbReference type="InterPro" id="IPR013563">
    <property type="entry name" value="Oligopep_ABC_C"/>
</dbReference>
<evidence type="ECO:0000259" key="8">
    <source>
        <dbReference type="PROSITE" id="PS50893"/>
    </source>
</evidence>
<dbReference type="GO" id="GO:0016887">
    <property type="term" value="F:ATP hydrolysis activity"/>
    <property type="evidence" value="ECO:0007669"/>
    <property type="project" value="InterPro"/>
</dbReference>
<evidence type="ECO:0000256" key="5">
    <source>
        <dbReference type="ARBA" id="ARBA00022741"/>
    </source>
</evidence>
<evidence type="ECO:0000256" key="7">
    <source>
        <dbReference type="ARBA" id="ARBA00023136"/>
    </source>
</evidence>
<proteinExistence type="inferred from homology"/>
<reference evidence="9" key="2">
    <citation type="submission" date="2021-04" db="EMBL/GenBank/DDBJ databases">
        <authorList>
            <person name="Gilroy R."/>
        </authorList>
    </citation>
    <scope>NUCLEOTIDE SEQUENCE</scope>
    <source>
        <strain evidence="9">CHK178-16964</strain>
    </source>
</reference>
<dbReference type="EMBL" id="DWZA01000020">
    <property type="protein sequence ID" value="HJA70391.1"/>
    <property type="molecule type" value="Genomic_DNA"/>
</dbReference>
<dbReference type="Gene3D" id="3.40.50.300">
    <property type="entry name" value="P-loop containing nucleotide triphosphate hydrolases"/>
    <property type="match status" value="1"/>
</dbReference>
<evidence type="ECO:0000313" key="9">
    <source>
        <dbReference type="EMBL" id="HJA70391.1"/>
    </source>
</evidence>
<dbReference type="PANTHER" id="PTHR43297:SF2">
    <property type="entry name" value="DIPEPTIDE TRANSPORT ATP-BINDING PROTEIN DPPD"/>
    <property type="match status" value="1"/>
</dbReference>
<evidence type="ECO:0000256" key="3">
    <source>
        <dbReference type="ARBA" id="ARBA00022448"/>
    </source>
</evidence>
<comment type="caution">
    <text evidence="9">The sequence shown here is derived from an EMBL/GenBank/DDBJ whole genome shotgun (WGS) entry which is preliminary data.</text>
</comment>
<dbReference type="Proteomes" id="UP000823900">
    <property type="component" value="Unassembled WGS sequence"/>
</dbReference>
<keyword evidence="6 9" id="KW-0067">ATP-binding</keyword>
<dbReference type="InterPro" id="IPR050388">
    <property type="entry name" value="ABC_Ni/Peptide_Import"/>
</dbReference>
<dbReference type="SMART" id="SM00382">
    <property type="entry name" value="AAA"/>
    <property type="match status" value="1"/>
</dbReference>
<dbReference type="PANTHER" id="PTHR43297">
    <property type="entry name" value="OLIGOPEPTIDE TRANSPORT ATP-BINDING PROTEIN APPD"/>
    <property type="match status" value="1"/>
</dbReference>
<feature type="domain" description="ABC transporter" evidence="8">
    <location>
        <begin position="6"/>
        <end position="257"/>
    </location>
</feature>
<protein>
    <submittedName>
        <fullName evidence="9">ABC transporter ATP-binding protein</fullName>
    </submittedName>
</protein>
<accession>A0A9D2KNW3</accession>
<keyword evidence="4" id="KW-1003">Cell membrane</keyword>
<evidence type="ECO:0000313" key="10">
    <source>
        <dbReference type="Proteomes" id="UP000823900"/>
    </source>
</evidence>
<dbReference type="NCBIfam" id="TIGR01727">
    <property type="entry name" value="oligo_HPY"/>
    <property type="match status" value="1"/>
</dbReference>
<gene>
    <name evidence="9" type="ORF">IAA07_02270</name>
</gene>
<dbReference type="CDD" id="cd03257">
    <property type="entry name" value="ABC_NikE_OppD_transporters"/>
    <property type="match status" value="1"/>
</dbReference>
<dbReference type="Pfam" id="PF08352">
    <property type="entry name" value="oligo_HPY"/>
    <property type="match status" value="1"/>
</dbReference>
<dbReference type="Pfam" id="PF00005">
    <property type="entry name" value="ABC_tran"/>
    <property type="match status" value="1"/>
</dbReference>
<name>A0A9D2KNW3_9FIRM</name>
<comment type="subcellular location">
    <subcellularLocation>
        <location evidence="1">Cell membrane</location>
        <topology evidence="1">Peripheral membrane protein</topology>
    </subcellularLocation>
</comment>
<comment type="similarity">
    <text evidence="2">Belongs to the ABC transporter superfamily.</text>
</comment>